<sequence length="265" mass="28413">MASDLPRTGATAGQWPKFSHVAREELAHSQERLVTSAIHTSQRLGMAGPPTRVWSEVTCHRRDVGARAAPLPRWRSSSVSRAGHGAVLGSAANARPAQPPASVSWQAGRACPRTRAEQSTSVTISAAPVGGFWQQSHSEDRGPGVVVSSPEAAKNTGRLSFFDASPLPLCIVSISRGPASNPGPALQQPALRPHRRTAGSTRCQTAVMLTTLLVATVLRHAAEDLPGPAMTSRPQPRRQVQRRRTQPTRTCQLMLSWAASWSRGR</sequence>
<protein>
    <submittedName>
        <fullName evidence="2">Uncharacterized protein</fullName>
    </submittedName>
</protein>
<dbReference type="RefSeq" id="XP_018042505.1">
    <property type="nucleotide sequence ID" value="XM_018183582.1"/>
</dbReference>
<proteinExistence type="predicted"/>
<dbReference type="GeneID" id="28767068"/>
<keyword evidence="3" id="KW-1185">Reference proteome</keyword>
<gene>
    <name evidence="2" type="ORF">CC84DRAFT_1226079</name>
</gene>
<feature type="compositionally biased region" description="Basic residues" evidence="1">
    <location>
        <begin position="235"/>
        <end position="246"/>
    </location>
</feature>
<dbReference type="AlphaFoldDB" id="A0A177CZ76"/>
<dbReference type="InParanoid" id="A0A177CZ76"/>
<evidence type="ECO:0000313" key="2">
    <source>
        <dbReference type="EMBL" id="OAG12140.1"/>
    </source>
</evidence>
<feature type="region of interest" description="Disordered" evidence="1">
    <location>
        <begin position="224"/>
        <end position="248"/>
    </location>
</feature>
<name>A0A177CZ76_9PLEO</name>
<dbReference type="EMBL" id="KV441548">
    <property type="protein sequence ID" value="OAG12140.1"/>
    <property type="molecule type" value="Genomic_DNA"/>
</dbReference>
<reference evidence="2 3" key="1">
    <citation type="submission" date="2016-05" db="EMBL/GenBank/DDBJ databases">
        <title>Comparative analysis of secretome profiles of manganese(II)-oxidizing ascomycete fungi.</title>
        <authorList>
            <consortium name="DOE Joint Genome Institute"/>
            <person name="Zeiner C.A."/>
            <person name="Purvine S.O."/>
            <person name="Zink E.M."/>
            <person name="Wu S."/>
            <person name="Pasa-Tolic L."/>
            <person name="Chaput D.L."/>
            <person name="Haridas S."/>
            <person name="Grigoriev I.V."/>
            <person name="Santelli C.M."/>
            <person name="Hansel C.M."/>
        </authorList>
    </citation>
    <scope>NUCLEOTIDE SEQUENCE [LARGE SCALE GENOMIC DNA]</scope>
    <source>
        <strain evidence="2 3">AP3s5-JAC2a</strain>
    </source>
</reference>
<evidence type="ECO:0000256" key="1">
    <source>
        <dbReference type="SAM" id="MobiDB-lite"/>
    </source>
</evidence>
<dbReference type="OrthoDB" id="10535160at2759"/>
<evidence type="ECO:0000313" key="3">
    <source>
        <dbReference type="Proteomes" id="UP000077069"/>
    </source>
</evidence>
<accession>A0A177CZ76</accession>
<dbReference type="Proteomes" id="UP000077069">
    <property type="component" value="Unassembled WGS sequence"/>
</dbReference>
<organism evidence="2 3">
    <name type="scientific">Paraphaeosphaeria sporulosa</name>
    <dbReference type="NCBI Taxonomy" id="1460663"/>
    <lineage>
        <taxon>Eukaryota</taxon>
        <taxon>Fungi</taxon>
        <taxon>Dikarya</taxon>
        <taxon>Ascomycota</taxon>
        <taxon>Pezizomycotina</taxon>
        <taxon>Dothideomycetes</taxon>
        <taxon>Pleosporomycetidae</taxon>
        <taxon>Pleosporales</taxon>
        <taxon>Massarineae</taxon>
        <taxon>Didymosphaeriaceae</taxon>
        <taxon>Paraphaeosphaeria</taxon>
    </lineage>
</organism>